<geneLocation type="plasmid" evidence="1 2">
    <name>unnamed1</name>
</geneLocation>
<dbReference type="RefSeq" id="WP_049967196.1">
    <property type="nucleotide sequence ID" value="NZ_CP101874.1"/>
</dbReference>
<accession>A0AAF0PFI2</accession>
<keyword evidence="1" id="KW-0614">Plasmid</keyword>
<sequence length="149" mass="16890">MEAIDNSATRGRYFDYFIGLLFNQLPDVDVVIGREVATGEIDVFVACLDAPDWLHRLVGDATLLENKWREKPIRTDDISVFHDKVSMATASCKVCYFVSMSGFTSERNMGAAQLIQSKSNPKMVGWEREDVEVMIREGSPERLLRSHVM</sequence>
<dbReference type="GeneID" id="84216769"/>
<organism evidence="1 2">
    <name type="scientific">Natrinema thermotolerans</name>
    <dbReference type="NCBI Taxonomy" id="121872"/>
    <lineage>
        <taxon>Archaea</taxon>
        <taxon>Methanobacteriati</taxon>
        <taxon>Methanobacteriota</taxon>
        <taxon>Stenosarchaea group</taxon>
        <taxon>Halobacteria</taxon>
        <taxon>Halobacteriales</taxon>
        <taxon>Natrialbaceae</taxon>
        <taxon>Natrinema</taxon>
    </lineage>
</organism>
<name>A0AAF0PFI2_9EURY</name>
<proteinExistence type="predicted"/>
<evidence type="ECO:0000313" key="1">
    <source>
        <dbReference type="EMBL" id="WMT10272.1"/>
    </source>
</evidence>
<gene>
    <name evidence="1" type="ORF">NP511_22485</name>
</gene>
<dbReference type="AlphaFoldDB" id="A0AAF0PFI2"/>
<evidence type="ECO:0000313" key="2">
    <source>
        <dbReference type="Proteomes" id="UP001224926"/>
    </source>
</evidence>
<protein>
    <recommendedName>
        <fullName evidence="3">Restriction endonuclease type IV Mrr domain-containing protein</fullName>
    </recommendedName>
</protein>
<evidence type="ECO:0008006" key="3">
    <source>
        <dbReference type="Google" id="ProtNLM"/>
    </source>
</evidence>
<keyword evidence="2" id="KW-1185">Reference proteome</keyword>
<reference evidence="1 2" key="1">
    <citation type="submission" date="2022-07" db="EMBL/GenBank/DDBJ databases">
        <title>Two temperate virus in Haloterrigena jeotgali A29.</title>
        <authorList>
            <person name="Deng X."/>
        </authorList>
    </citation>
    <scope>NUCLEOTIDE SEQUENCE [LARGE SCALE GENOMIC DNA]</scope>
    <source>
        <strain evidence="1 2">A29</strain>
        <plasmid evidence="1 2">unnamed1</plasmid>
    </source>
</reference>
<dbReference type="Proteomes" id="UP001224926">
    <property type="component" value="Plasmid unnamed1"/>
</dbReference>
<dbReference type="EMBL" id="CP101874">
    <property type="protein sequence ID" value="WMT10272.1"/>
    <property type="molecule type" value="Genomic_DNA"/>
</dbReference>
<dbReference type="GeneID" id="39860121"/>